<dbReference type="CDD" id="cd01852">
    <property type="entry name" value="AIG1"/>
    <property type="match status" value="1"/>
</dbReference>
<dbReference type="OrthoDB" id="431287at2759"/>
<keyword evidence="3" id="KW-0342">GTP-binding</keyword>
<feature type="compositionally biased region" description="Basic and acidic residues" evidence="4">
    <location>
        <begin position="394"/>
        <end position="439"/>
    </location>
</feature>
<organism evidence="6 7">
    <name type="scientific">Mizuhopecten yessoensis</name>
    <name type="common">Japanese scallop</name>
    <name type="synonym">Patinopecten yessoensis</name>
    <dbReference type="NCBI Taxonomy" id="6573"/>
    <lineage>
        <taxon>Eukaryota</taxon>
        <taxon>Metazoa</taxon>
        <taxon>Spiralia</taxon>
        <taxon>Lophotrochozoa</taxon>
        <taxon>Mollusca</taxon>
        <taxon>Bivalvia</taxon>
        <taxon>Autobranchia</taxon>
        <taxon>Pteriomorphia</taxon>
        <taxon>Pectinida</taxon>
        <taxon>Pectinoidea</taxon>
        <taxon>Pectinidae</taxon>
        <taxon>Mizuhopecten</taxon>
    </lineage>
</organism>
<evidence type="ECO:0000256" key="3">
    <source>
        <dbReference type="ARBA" id="ARBA00023134"/>
    </source>
</evidence>
<dbReference type="PROSITE" id="PS51720">
    <property type="entry name" value="G_AIG1"/>
    <property type="match status" value="1"/>
</dbReference>
<dbReference type="EMBL" id="NEDP02005283">
    <property type="protein sequence ID" value="OWF42414.1"/>
    <property type="molecule type" value="Genomic_DNA"/>
</dbReference>
<dbReference type="SUPFAM" id="SSF52540">
    <property type="entry name" value="P-loop containing nucleoside triphosphate hydrolases"/>
    <property type="match status" value="1"/>
</dbReference>
<dbReference type="InterPro" id="IPR027417">
    <property type="entry name" value="P-loop_NTPase"/>
</dbReference>
<name>A0A210Q0X8_MIZYE</name>
<dbReference type="AlphaFoldDB" id="A0A210Q0X8"/>
<dbReference type="InterPro" id="IPR006703">
    <property type="entry name" value="G_AIG1"/>
</dbReference>
<dbReference type="PANTHER" id="PTHR10903:SF184">
    <property type="entry name" value="GTP-BINDING PROTEIN A"/>
    <property type="match status" value="1"/>
</dbReference>
<evidence type="ECO:0000256" key="2">
    <source>
        <dbReference type="ARBA" id="ARBA00022741"/>
    </source>
</evidence>
<evidence type="ECO:0000313" key="7">
    <source>
        <dbReference type="Proteomes" id="UP000242188"/>
    </source>
</evidence>
<evidence type="ECO:0000256" key="1">
    <source>
        <dbReference type="ARBA" id="ARBA00008535"/>
    </source>
</evidence>
<keyword evidence="2" id="KW-0547">Nucleotide-binding</keyword>
<evidence type="ECO:0000256" key="4">
    <source>
        <dbReference type="SAM" id="MobiDB-lite"/>
    </source>
</evidence>
<reference evidence="6 7" key="1">
    <citation type="journal article" date="2017" name="Nat. Ecol. Evol.">
        <title>Scallop genome provides insights into evolution of bilaterian karyotype and development.</title>
        <authorList>
            <person name="Wang S."/>
            <person name="Zhang J."/>
            <person name="Jiao W."/>
            <person name="Li J."/>
            <person name="Xun X."/>
            <person name="Sun Y."/>
            <person name="Guo X."/>
            <person name="Huan P."/>
            <person name="Dong B."/>
            <person name="Zhang L."/>
            <person name="Hu X."/>
            <person name="Sun X."/>
            <person name="Wang J."/>
            <person name="Zhao C."/>
            <person name="Wang Y."/>
            <person name="Wang D."/>
            <person name="Huang X."/>
            <person name="Wang R."/>
            <person name="Lv J."/>
            <person name="Li Y."/>
            <person name="Zhang Z."/>
            <person name="Liu B."/>
            <person name="Lu W."/>
            <person name="Hui Y."/>
            <person name="Liang J."/>
            <person name="Zhou Z."/>
            <person name="Hou R."/>
            <person name="Li X."/>
            <person name="Liu Y."/>
            <person name="Li H."/>
            <person name="Ning X."/>
            <person name="Lin Y."/>
            <person name="Zhao L."/>
            <person name="Xing Q."/>
            <person name="Dou J."/>
            <person name="Li Y."/>
            <person name="Mao J."/>
            <person name="Guo H."/>
            <person name="Dou H."/>
            <person name="Li T."/>
            <person name="Mu C."/>
            <person name="Jiang W."/>
            <person name="Fu Q."/>
            <person name="Fu X."/>
            <person name="Miao Y."/>
            <person name="Liu J."/>
            <person name="Yu Q."/>
            <person name="Li R."/>
            <person name="Liao H."/>
            <person name="Li X."/>
            <person name="Kong Y."/>
            <person name="Jiang Z."/>
            <person name="Chourrout D."/>
            <person name="Li R."/>
            <person name="Bao Z."/>
        </authorList>
    </citation>
    <scope>NUCLEOTIDE SEQUENCE [LARGE SCALE GENOMIC DNA]</scope>
    <source>
        <strain evidence="6 7">PY_sf001</strain>
    </source>
</reference>
<dbReference type="STRING" id="6573.A0A210Q0X8"/>
<proteinExistence type="inferred from homology"/>
<feature type="compositionally biased region" description="Basic and acidic residues" evidence="4">
    <location>
        <begin position="367"/>
        <end position="376"/>
    </location>
</feature>
<dbReference type="PANTHER" id="PTHR10903">
    <property type="entry name" value="GTPASE, IMAP FAMILY MEMBER-RELATED"/>
    <property type="match status" value="1"/>
</dbReference>
<dbReference type="Proteomes" id="UP000242188">
    <property type="component" value="Unassembled WGS sequence"/>
</dbReference>
<dbReference type="Gene3D" id="3.40.50.300">
    <property type="entry name" value="P-loop containing nucleotide triphosphate hydrolases"/>
    <property type="match status" value="1"/>
</dbReference>
<protein>
    <submittedName>
        <fullName evidence="6">GTPase IMAP family member 7</fullName>
    </submittedName>
</protein>
<dbReference type="InterPro" id="IPR045058">
    <property type="entry name" value="GIMA/IAN/Toc"/>
</dbReference>
<feature type="domain" description="AIG1-type G" evidence="5">
    <location>
        <begin position="30"/>
        <end position="234"/>
    </location>
</feature>
<feature type="region of interest" description="Disordered" evidence="4">
    <location>
        <begin position="365"/>
        <end position="452"/>
    </location>
</feature>
<dbReference type="FunFam" id="3.40.50.300:FF:000366">
    <property type="entry name" value="GTPase, IMAP family member 2"/>
    <property type="match status" value="1"/>
</dbReference>
<dbReference type="Pfam" id="PF04548">
    <property type="entry name" value="AIG1"/>
    <property type="match status" value="1"/>
</dbReference>
<evidence type="ECO:0000313" key="6">
    <source>
        <dbReference type="EMBL" id="OWF42414.1"/>
    </source>
</evidence>
<accession>A0A210Q0X8</accession>
<gene>
    <name evidence="6" type="ORF">KP79_PYT24226</name>
</gene>
<dbReference type="GO" id="GO:0005525">
    <property type="term" value="F:GTP binding"/>
    <property type="evidence" value="ECO:0007669"/>
    <property type="project" value="UniProtKB-KW"/>
</dbReference>
<keyword evidence="7" id="KW-1185">Reference proteome</keyword>
<sequence>MYKNKDIITKIDNGITCNTSTNPYYGKELKQQLRIVLIGKTGVGKSATSNTLLGTEAFKSFVAGASVTHRCQSDEARRFGKHLVVVDTPGMYDTDVSIEQTKEEVSRLINMTIPGPHAIILVVAIGRFTKEEQDTIRQLAELFGDDIYKYMIVLFTGRDHLERQSESLETFIKKGTQHLRDVLDICNYQYIAFDNTKPRAERDSDAKQLVDMVDVIVERNGGSHYTNEMYKKAVEVFRTRELERQREKEEQKRLHEEQIRNEVRAEYRKLHQEMEEKNRSLQYDLQQSCERAVSNENEIRNIYRQMKENKRKDKEREDKIEQEKDDLQAKLRDAETKLAKYMDGYEVDPKQVKLLQGDVKTLTATLHKKERERTEQEQDGNEQQQSMQAVLDSLQKKNENHRKLNQRLLDKADERKKYQETEKEKILNKMTKMQEKLEEQLQASKNTSDERNELISDLQKNIEKLLKEKKKKSCSIM</sequence>
<evidence type="ECO:0000259" key="5">
    <source>
        <dbReference type="PROSITE" id="PS51720"/>
    </source>
</evidence>
<comment type="similarity">
    <text evidence="1">Belongs to the TRAFAC class TrmE-Era-EngA-EngB-Septin-like GTPase superfamily. AIG1/Toc34/Toc159-like paraseptin GTPase family. IAN subfamily.</text>
</comment>
<comment type="caution">
    <text evidence="6">The sequence shown here is derived from an EMBL/GenBank/DDBJ whole genome shotgun (WGS) entry which is preliminary data.</text>
</comment>